<reference evidence="4 5" key="1">
    <citation type="submission" date="2017-12" db="EMBL/GenBank/DDBJ databases">
        <title>Genomics of Macrococcus caseolyticus.</title>
        <authorList>
            <person name="MacFadyen A.C."/>
            <person name="Paterson G.K."/>
        </authorList>
    </citation>
    <scope>NUCLEOTIDE SEQUENCE [LARGE SCALE GENOMIC DNA]</scope>
    <source>
        <strain evidence="4 5">5788_EF188</strain>
    </source>
</reference>
<dbReference type="Pfam" id="PF02616">
    <property type="entry name" value="SMC_ScpA"/>
    <property type="match status" value="1"/>
</dbReference>
<evidence type="ECO:0000313" key="4">
    <source>
        <dbReference type="EMBL" id="PKE26690.1"/>
    </source>
</evidence>
<dbReference type="InterPro" id="IPR023093">
    <property type="entry name" value="ScpA-like_C"/>
</dbReference>
<keyword evidence="3" id="KW-0132">Cell division</keyword>
<dbReference type="GO" id="GO:0005737">
    <property type="term" value="C:cytoplasm"/>
    <property type="evidence" value="ECO:0007669"/>
    <property type="project" value="UniProtKB-SubCell"/>
</dbReference>
<dbReference type="HAMAP" id="MF_01805">
    <property type="entry name" value="ScpA"/>
    <property type="match status" value="1"/>
</dbReference>
<organism evidence="4 5">
    <name type="scientific">Macrococcoides caseolyticum</name>
    <dbReference type="NCBI Taxonomy" id="69966"/>
    <lineage>
        <taxon>Bacteria</taxon>
        <taxon>Bacillati</taxon>
        <taxon>Bacillota</taxon>
        <taxon>Bacilli</taxon>
        <taxon>Bacillales</taxon>
        <taxon>Staphylococcaceae</taxon>
        <taxon>Macrococcoides</taxon>
    </lineage>
</organism>
<dbReference type="Gene3D" id="1.10.10.580">
    <property type="entry name" value="Structural maintenance of chromosome 1. Chain E"/>
    <property type="match status" value="1"/>
</dbReference>
<evidence type="ECO:0000313" key="5">
    <source>
        <dbReference type="Proteomes" id="UP000233482"/>
    </source>
</evidence>
<comment type="subunit">
    <text evidence="3">Component of a cohesin-like complex composed of ScpA, ScpB and the Smc homodimer, in which ScpA and ScpB bind to the head domain of Smc. The presence of the three proteins is required for the association of the complex with DNA.</text>
</comment>
<evidence type="ECO:0000256" key="1">
    <source>
        <dbReference type="ARBA" id="ARBA00022829"/>
    </source>
</evidence>
<keyword evidence="3" id="KW-0131">Cell cycle</keyword>
<comment type="similarity">
    <text evidence="3">Belongs to the ScpA family.</text>
</comment>
<keyword evidence="1 3" id="KW-0159">Chromosome partition</keyword>
<evidence type="ECO:0000256" key="2">
    <source>
        <dbReference type="ARBA" id="ARBA00044777"/>
    </source>
</evidence>
<comment type="subcellular location">
    <subcellularLocation>
        <location evidence="3">Cytoplasm</location>
    </subcellularLocation>
    <text evidence="3">Associated with two foci at the outer edges of the nucleoid region in young cells, and at four foci within both cell halves in older cells.</text>
</comment>
<accession>A0A855GNK0</accession>
<dbReference type="GO" id="GO:0006260">
    <property type="term" value="P:DNA replication"/>
    <property type="evidence" value="ECO:0007669"/>
    <property type="project" value="UniProtKB-UniRule"/>
</dbReference>
<dbReference type="GO" id="GO:0051301">
    <property type="term" value="P:cell division"/>
    <property type="evidence" value="ECO:0007669"/>
    <property type="project" value="UniProtKB-KW"/>
</dbReference>
<dbReference type="Gene3D" id="6.10.250.2410">
    <property type="match status" value="1"/>
</dbReference>
<dbReference type="GO" id="GO:0007059">
    <property type="term" value="P:chromosome segregation"/>
    <property type="evidence" value="ECO:0007669"/>
    <property type="project" value="UniProtKB-UniRule"/>
</dbReference>
<dbReference type="AlphaFoldDB" id="A0A855GNK0"/>
<gene>
    <name evidence="3" type="primary">scpA</name>
    <name evidence="4" type="ORF">CW686_03185</name>
</gene>
<comment type="function">
    <text evidence="3">Participates in chromosomal partition during cell division. May act via the formation of a condensin-like complex containing Smc and ScpB that pull DNA away from mid-cell into both cell halves.</text>
</comment>
<comment type="caution">
    <text evidence="4">The sequence shown here is derived from an EMBL/GenBank/DDBJ whole genome shotgun (WGS) entry which is preliminary data.</text>
</comment>
<name>A0A855GNK0_9STAP</name>
<dbReference type="EMBL" id="PIXC01000005">
    <property type="protein sequence ID" value="PKE26690.1"/>
    <property type="molecule type" value="Genomic_DNA"/>
</dbReference>
<evidence type="ECO:0000256" key="3">
    <source>
        <dbReference type="HAMAP-Rule" id="MF_01805"/>
    </source>
</evidence>
<protein>
    <recommendedName>
        <fullName evidence="2 3">Segregation and condensation protein A</fullName>
    </recommendedName>
</protein>
<keyword evidence="3" id="KW-0963">Cytoplasm</keyword>
<dbReference type="PANTHER" id="PTHR33969:SF2">
    <property type="entry name" value="SEGREGATION AND CONDENSATION PROTEIN A"/>
    <property type="match status" value="1"/>
</dbReference>
<dbReference type="InterPro" id="IPR003768">
    <property type="entry name" value="ScpA"/>
</dbReference>
<proteinExistence type="inferred from homology"/>
<sequence length="238" mass="28160">MYEVKLASFHGPLDLLLHLIKQYEIDIYDISMKILTEQYINYIKDVTDLDINVHGDYLVMASELLRIKSRMLLPESTETIEETEDPREGLMNQLIEYQNYRMLAEILNEKKKEEEKYFIKRGNDLSRFEKVDTSLELELVDLITAYYKAKQRQHVVKPTISMARDIYSIEDATKNIIENLQQKQSITFADFVTFSETKTQIVTLFMALLELMKTETVKIRQERTFGDIYIERGRRYNG</sequence>
<dbReference type="PANTHER" id="PTHR33969">
    <property type="entry name" value="SEGREGATION AND CONDENSATION PROTEIN A"/>
    <property type="match status" value="1"/>
</dbReference>
<dbReference type="Proteomes" id="UP000233482">
    <property type="component" value="Unassembled WGS sequence"/>
</dbReference>
<dbReference type="RefSeq" id="WP_101041848.1">
    <property type="nucleotide sequence ID" value="NZ_CABFNV010000003.1"/>
</dbReference>